<accession>A0ABP0ENS3</accession>
<protein>
    <recommendedName>
        <fullName evidence="2">Protein EFR3</fullName>
    </recommendedName>
</protein>
<comment type="similarity">
    <text evidence="1">Belongs to the EFR3 family.</text>
</comment>
<dbReference type="PANTHER" id="PTHR47766">
    <property type="entry name" value="PROTEIN EFR3"/>
    <property type="match status" value="1"/>
</dbReference>
<dbReference type="InterPro" id="IPR049150">
    <property type="entry name" value="EFR3_HEAT-like_rpt"/>
</dbReference>
<dbReference type="Pfam" id="PF21072">
    <property type="entry name" value="EFR3"/>
    <property type="match status" value="1"/>
</dbReference>
<organism evidence="3 4">
    <name type="scientific">[Candida] anglica</name>
    <dbReference type="NCBI Taxonomy" id="148631"/>
    <lineage>
        <taxon>Eukaryota</taxon>
        <taxon>Fungi</taxon>
        <taxon>Dikarya</taxon>
        <taxon>Ascomycota</taxon>
        <taxon>Saccharomycotina</taxon>
        <taxon>Pichiomycetes</taxon>
        <taxon>Debaryomycetaceae</taxon>
        <taxon>Kurtzmaniella</taxon>
    </lineage>
</organism>
<sequence length="896" mass="100150">MGILHSKHQKLILQCYPPGKAVDKKPNPSELSYLLYYASTRRVKLEKVVAYLHSRTTSDTSRTRAGNLQVTLSILSALIEKCSENLNVFANEVCTILRLILKVHDVALRKSVLKTYGVLCEHLDGGLFSGDKEFVDSFTVLSQLLIDSAKETVAGPDSLDWKLISVLACEYVSNCIGFNIKVAKHFTTECIPLLLDIVKPNNSVQVLRERFHVNENELAGKSSQVRKDSVVTAIVHTETDVALTSQDVDEAAFTSLKSFFDTSLISQISASTNAVVKHTFNAQDCSWGRTVIEVCATWIPVQLRFVALSTLLTRLNSISDEASSKNPQYQSQIQYANYILGLVSSDVNMIGLSVSDIIQQLLSLQASVALHHSSFLSELEVHELLTVYSNCICNLSTHVYYFDQVPDSIQEILMKVDSVLEQSFPIQNPDITINTNATTLRSMNPVNGKNLKNLIITLLQNITIIFSILKKKPSTISRNYVQFEHWEISLGLLSPETDFEGFDPNILSPEDVSDIQIEYLQIFRDYIASEIFSNEEYDQSGSNEMISTENIVLESKTYLIPDTNNYISNSDNFITHFLAHVDKLFQKREPPNIELLMLVSHTLKDLSGLLGINFLSNYIPFFFHWILKSTESVSPNPADDESARARDTIAYGIMHDTMKVLNDKYQQIPNGYCYSSDFFIGIEEDIDYRRCNGLWDGRLVTCELSVAHQKESLSHNTTKKGFQMFVNGDAWLLSCINPYNALSLDTSRSYLRIDQHQDARNHHVPDFTLSSNSSIGSDFVLSPPTNSHSYSVGLGLGTAGDITSIHSGLNNGHFGSQSRNGYFDNNGSIASRQQISPRVSDLKDAMFQRDKIPAIQFGEKFNPSSAKSVLSRQLVQTDVDSILEGLDSDCDSEIVV</sequence>
<evidence type="ECO:0000313" key="3">
    <source>
        <dbReference type="EMBL" id="CAK7921161.1"/>
    </source>
</evidence>
<dbReference type="Proteomes" id="UP001497600">
    <property type="component" value="Chromosome H"/>
</dbReference>
<dbReference type="EMBL" id="OZ004260">
    <property type="protein sequence ID" value="CAK7921161.1"/>
    <property type="molecule type" value="Genomic_DNA"/>
</dbReference>
<evidence type="ECO:0000256" key="1">
    <source>
        <dbReference type="ARBA" id="ARBA00010216"/>
    </source>
</evidence>
<gene>
    <name evidence="3" type="ORF">CAAN4_H10858</name>
</gene>
<keyword evidence="4" id="KW-1185">Reference proteome</keyword>
<dbReference type="InterPro" id="IPR039786">
    <property type="entry name" value="EFR3"/>
</dbReference>
<name>A0ABP0ENS3_9ASCO</name>
<dbReference type="PANTHER" id="PTHR47766:SF1">
    <property type="entry name" value="PROTEIN EFR3"/>
    <property type="match status" value="1"/>
</dbReference>
<reference evidence="3 4" key="1">
    <citation type="submission" date="2024-01" db="EMBL/GenBank/DDBJ databases">
        <authorList>
            <consortium name="Genoscope - CEA"/>
            <person name="William W."/>
        </authorList>
    </citation>
    <scope>NUCLEOTIDE SEQUENCE [LARGE SCALE GENOMIC DNA]</scope>
    <source>
        <strain evidence="3 4">29B2s-10</strain>
    </source>
</reference>
<dbReference type="SUPFAM" id="SSF48371">
    <property type="entry name" value="ARM repeat"/>
    <property type="match status" value="1"/>
</dbReference>
<dbReference type="InterPro" id="IPR016024">
    <property type="entry name" value="ARM-type_fold"/>
</dbReference>
<proteinExistence type="inferred from homology"/>
<evidence type="ECO:0000256" key="2">
    <source>
        <dbReference type="ARBA" id="ARBA00017967"/>
    </source>
</evidence>
<evidence type="ECO:0000313" key="4">
    <source>
        <dbReference type="Proteomes" id="UP001497600"/>
    </source>
</evidence>